<reference evidence="1 2" key="1">
    <citation type="submission" date="2020-08" db="EMBL/GenBank/DDBJ databases">
        <title>A Genomic Blueprint of the Chicken Gut Microbiome.</title>
        <authorList>
            <person name="Gilroy R."/>
            <person name="Ravi A."/>
            <person name="Getino M."/>
            <person name="Pursley I."/>
            <person name="Horton D.L."/>
            <person name="Alikhan N.-F."/>
            <person name="Baker D."/>
            <person name="Gharbi K."/>
            <person name="Hall N."/>
            <person name="Watson M."/>
            <person name="Adriaenssens E.M."/>
            <person name="Foster-Nyarko E."/>
            <person name="Jarju S."/>
            <person name="Secka A."/>
            <person name="Antonio M."/>
            <person name="Oren A."/>
            <person name="Chaudhuri R."/>
            <person name="La Ragione R.M."/>
            <person name="Hildebrand F."/>
            <person name="Pallen M.J."/>
        </authorList>
    </citation>
    <scope>NUCLEOTIDE SEQUENCE [LARGE SCALE GENOMIC DNA]</scope>
    <source>
        <strain evidence="1 2">Sa3CVA3</strain>
    </source>
</reference>
<organism evidence="1 2">
    <name type="scientific">Brevundimonas guildfordensis</name>
    <dbReference type="NCBI Taxonomy" id="2762241"/>
    <lineage>
        <taxon>Bacteria</taxon>
        <taxon>Pseudomonadati</taxon>
        <taxon>Pseudomonadota</taxon>
        <taxon>Alphaproteobacteria</taxon>
        <taxon>Caulobacterales</taxon>
        <taxon>Caulobacteraceae</taxon>
        <taxon>Brevundimonas</taxon>
    </lineage>
</organism>
<dbReference type="Gene3D" id="3.40.50.1820">
    <property type="entry name" value="alpha/beta hydrolase"/>
    <property type="match status" value="1"/>
</dbReference>
<keyword evidence="2" id="KW-1185">Reference proteome</keyword>
<dbReference type="Proteomes" id="UP000638918">
    <property type="component" value="Unassembled WGS sequence"/>
</dbReference>
<dbReference type="EMBL" id="JACSQU010000001">
    <property type="protein sequence ID" value="MBD7941364.1"/>
    <property type="molecule type" value="Genomic_DNA"/>
</dbReference>
<dbReference type="RefSeq" id="WP_191743653.1">
    <property type="nucleotide sequence ID" value="NZ_JACSQU010000001.1"/>
</dbReference>
<protein>
    <submittedName>
        <fullName evidence="1">Alpha/beta hydrolase</fullName>
    </submittedName>
</protein>
<dbReference type="Gene3D" id="1.25.40.10">
    <property type="entry name" value="Tetratricopeptide repeat domain"/>
    <property type="match status" value="1"/>
</dbReference>
<name>A0ABR8R0N9_9CAUL</name>
<gene>
    <name evidence="1" type="ORF">H9656_08190</name>
</gene>
<proteinExistence type="predicted"/>
<evidence type="ECO:0000313" key="2">
    <source>
        <dbReference type="Proteomes" id="UP000638918"/>
    </source>
</evidence>
<dbReference type="InterPro" id="IPR029058">
    <property type="entry name" value="AB_hydrolase_fold"/>
</dbReference>
<evidence type="ECO:0000313" key="1">
    <source>
        <dbReference type="EMBL" id="MBD7941364.1"/>
    </source>
</evidence>
<dbReference type="GO" id="GO:0016787">
    <property type="term" value="F:hydrolase activity"/>
    <property type="evidence" value="ECO:0007669"/>
    <property type="project" value="UniProtKB-KW"/>
</dbReference>
<dbReference type="InterPro" id="IPR011990">
    <property type="entry name" value="TPR-like_helical_dom_sf"/>
</dbReference>
<comment type="caution">
    <text evidence="1">The sequence shown here is derived from an EMBL/GenBank/DDBJ whole genome shotgun (WGS) entry which is preliminary data.</text>
</comment>
<keyword evidence="1" id="KW-0378">Hydrolase</keyword>
<sequence length="403" mass="44564">MSDLFRSDNVVVRSVPASDLSRWVVTFDNYGIGHGFDRPGFGEEFLRNAGVSAIHVMGVREDWYQYPEMAAAMQAVRQATAGAERVMTYGSSMGGYAALRFADAAGANAALAISPQYSIDPNKVPFEQRWIQDSRRIRWLPEIDGQLTCSVSPVVVFDPVGHDGLQGALIQRDIEIRPVRLPYVSHPATTYLGEVGLLQSLVLQTLSGELDVGAFNRKARQARRRSGLYIANLAQAQPDYRQSLAVSLARLSVERAPGNPLAGSTLALILSKAGEHRTAVAEIERVVAMTQNDPNYLIHYVNILVAADQPHAALPWAREVVKAWPHMAHLRAWESSVLWSVSEREEAIASVQMAIGLDPADRKYRRLLKSYQRQIAGARRVEVKRSIRRWVSGLIRGESPSAS</sequence>
<dbReference type="SUPFAM" id="SSF53474">
    <property type="entry name" value="alpha/beta-Hydrolases"/>
    <property type="match status" value="1"/>
</dbReference>
<dbReference type="SUPFAM" id="SSF48452">
    <property type="entry name" value="TPR-like"/>
    <property type="match status" value="1"/>
</dbReference>
<accession>A0ABR8R0N9</accession>